<sequence>MKEEVGFSYGWRVGFVYGFDFRGRDGKGEKRSQKSGGEVWGAQREGKGAGEEKEK</sequence>
<evidence type="ECO:0000313" key="2">
    <source>
        <dbReference type="EMBL" id="EEF37211.1"/>
    </source>
</evidence>
<dbReference type="InParanoid" id="B9SGX6"/>
<dbReference type="Proteomes" id="UP000008311">
    <property type="component" value="Unassembled WGS sequence"/>
</dbReference>
<keyword evidence="3" id="KW-1185">Reference proteome</keyword>
<feature type="compositionally biased region" description="Basic and acidic residues" evidence="1">
    <location>
        <begin position="21"/>
        <end position="32"/>
    </location>
</feature>
<accession>B9SGX6</accession>
<dbReference type="AlphaFoldDB" id="B9SGX6"/>
<feature type="region of interest" description="Disordered" evidence="1">
    <location>
        <begin position="21"/>
        <end position="55"/>
    </location>
</feature>
<reference evidence="3" key="1">
    <citation type="journal article" date="2010" name="Nat. Biotechnol.">
        <title>Draft genome sequence of the oilseed species Ricinus communis.</title>
        <authorList>
            <person name="Chan A.P."/>
            <person name="Crabtree J."/>
            <person name="Zhao Q."/>
            <person name="Lorenzi H."/>
            <person name="Orvis J."/>
            <person name="Puiu D."/>
            <person name="Melake-Berhan A."/>
            <person name="Jones K.M."/>
            <person name="Redman J."/>
            <person name="Chen G."/>
            <person name="Cahoon E.B."/>
            <person name="Gedil M."/>
            <person name="Stanke M."/>
            <person name="Haas B.J."/>
            <person name="Wortman J.R."/>
            <person name="Fraser-Liggett C.M."/>
            <person name="Ravel J."/>
            <person name="Rabinowicz P.D."/>
        </authorList>
    </citation>
    <scope>NUCLEOTIDE SEQUENCE [LARGE SCALE GENOMIC DNA]</scope>
    <source>
        <strain evidence="3">cv. Hale</strain>
    </source>
</reference>
<organism evidence="2 3">
    <name type="scientific">Ricinus communis</name>
    <name type="common">Castor bean</name>
    <dbReference type="NCBI Taxonomy" id="3988"/>
    <lineage>
        <taxon>Eukaryota</taxon>
        <taxon>Viridiplantae</taxon>
        <taxon>Streptophyta</taxon>
        <taxon>Embryophyta</taxon>
        <taxon>Tracheophyta</taxon>
        <taxon>Spermatophyta</taxon>
        <taxon>Magnoliopsida</taxon>
        <taxon>eudicotyledons</taxon>
        <taxon>Gunneridae</taxon>
        <taxon>Pentapetalae</taxon>
        <taxon>rosids</taxon>
        <taxon>fabids</taxon>
        <taxon>Malpighiales</taxon>
        <taxon>Euphorbiaceae</taxon>
        <taxon>Acalyphoideae</taxon>
        <taxon>Acalypheae</taxon>
        <taxon>Ricinus</taxon>
    </lineage>
</organism>
<proteinExistence type="predicted"/>
<protein>
    <submittedName>
        <fullName evidence="2">Uncharacterized protein</fullName>
    </submittedName>
</protein>
<evidence type="ECO:0000256" key="1">
    <source>
        <dbReference type="SAM" id="MobiDB-lite"/>
    </source>
</evidence>
<dbReference type="EMBL" id="EQ973955">
    <property type="protein sequence ID" value="EEF37211.1"/>
    <property type="molecule type" value="Genomic_DNA"/>
</dbReference>
<name>B9SGX6_RICCO</name>
<evidence type="ECO:0000313" key="3">
    <source>
        <dbReference type="Proteomes" id="UP000008311"/>
    </source>
</evidence>
<gene>
    <name evidence="2" type="ORF">RCOM_0820850</name>
</gene>
<feature type="compositionally biased region" description="Basic and acidic residues" evidence="1">
    <location>
        <begin position="44"/>
        <end position="55"/>
    </location>
</feature>